<dbReference type="GO" id="GO:0048029">
    <property type="term" value="F:monosaccharide binding"/>
    <property type="evidence" value="ECO:0007669"/>
    <property type="project" value="TreeGrafter"/>
</dbReference>
<dbReference type="PATRIC" id="fig|276.5.peg.792"/>
<dbReference type="InterPro" id="IPR012003">
    <property type="entry name" value="ATP_PFK_prok-type"/>
</dbReference>
<comment type="caution">
    <text evidence="17">The sequence shown here is derived from an EMBL/GenBank/DDBJ whole genome shotgun (WGS) entry which is preliminary data.</text>
</comment>
<gene>
    <name evidence="15" type="primary">pfkA</name>
    <name evidence="17" type="ORF">THFILI_11335</name>
</gene>
<dbReference type="GO" id="GO:0061621">
    <property type="term" value="P:canonical glycolysis"/>
    <property type="evidence" value="ECO:0007669"/>
    <property type="project" value="TreeGrafter"/>
</dbReference>
<dbReference type="GO" id="GO:0005945">
    <property type="term" value="C:6-phosphofructokinase complex"/>
    <property type="evidence" value="ECO:0007669"/>
    <property type="project" value="TreeGrafter"/>
</dbReference>
<keyword evidence="10 15" id="KW-0418">Kinase</keyword>
<dbReference type="GO" id="GO:0030388">
    <property type="term" value="P:fructose 1,6-bisphosphate metabolic process"/>
    <property type="evidence" value="ECO:0007669"/>
    <property type="project" value="TreeGrafter"/>
</dbReference>
<dbReference type="InterPro" id="IPR015912">
    <property type="entry name" value="Phosphofructokinase_CS"/>
</dbReference>
<dbReference type="EC" id="2.7.1.11" evidence="15"/>
<dbReference type="AlphaFoldDB" id="A0A0A2WRC3"/>
<evidence type="ECO:0000256" key="9">
    <source>
        <dbReference type="ARBA" id="ARBA00022741"/>
    </source>
</evidence>
<keyword evidence="7 15" id="KW-0808">Transferase</keyword>
<feature type="binding site" description="in other chain" evidence="15">
    <location>
        <begin position="252"/>
        <end position="255"/>
    </location>
    <ligand>
        <name>substrate</name>
        <note>ligand shared between dimeric partners</note>
    </ligand>
</feature>
<evidence type="ECO:0000256" key="7">
    <source>
        <dbReference type="ARBA" id="ARBA00022679"/>
    </source>
</evidence>
<dbReference type="SUPFAM" id="SSF53784">
    <property type="entry name" value="Phosphofructokinase"/>
    <property type="match status" value="1"/>
</dbReference>
<keyword evidence="11 15" id="KW-0067">ATP-binding</keyword>
<dbReference type="Gene3D" id="3.40.50.450">
    <property type="match status" value="1"/>
</dbReference>
<feature type="binding site" description="in other chain" evidence="15">
    <location>
        <position position="223"/>
    </location>
    <ligand>
        <name>substrate</name>
        <note>ligand shared between dimeric partners</note>
    </ligand>
</feature>
<comment type="subcellular location">
    <subcellularLocation>
        <location evidence="2 15">Cytoplasm</location>
    </subcellularLocation>
</comment>
<feature type="binding site" description="in other chain" evidence="15">
    <location>
        <position position="155"/>
    </location>
    <ligand>
        <name>ADP</name>
        <dbReference type="ChEBI" id="CHEBI:456216"/>
        <note>allosteric activator; ligand shared between dimeric partners</note>
    </ligand>
</feature>
<feature type="binding site" evidence="15">
    <location>
        <position position="163"/>
    </location>
    <ligand>
        <name>substrate</name>
        <note>ligand shared between dimeric partners</note>
    </ligand>
</feature>
<sequence length="322" mass="33828">MKRIGVFTSGGDAPGMNAAIRAVVRQAAVLGLEVVGIRRGYAGMIQGEFLPLGPRDVANILQRGGTVLLTARSQAFMTEEGRKKAYENLQQAGIEGLVAIGGDGTFRGAMRLIEEFRLPVVGVPGTIDNDLYGTDYTIGFDTAVNTALEAIDRIRDTAASHERVFLIEVMGRNSGFIALDVGIAGGAEVIALPEAPVDPRAVAEVLLESQRRGKTSSIVVVAEGAYPGGAEGLLRAIRSHAEVEARVTVLGHIQRGGSPTAKDRILASRLGAAAVEALVGGTSGVMVGEVEGEVELTPLKDAVERKKDIQRALLDLARVLSI</sequence>
<proteinExistence type="inferred from homology"/>
<keyword evidence="9 15" id="KW-0547">Nucleotide-binding</keyword>
<evidence type="ECO:0000259" key="16">
    <source>
        <dbReference type="Pfam" id="PF00365"/>
    </source>
</evidence>
<dbReference type="NCBIfam" id="TIGR02482">
    <property type="entry name" value="PFKA_ATP"/>
    <property type="match status" value="1"/>
</dbReference>
<evidence type="ECO:0000256" key="8">
    <source>
        <dbReference type="ARBA" id="ARBA00022723"/>
    </source>
</evidence>
<feature type="binding site" description="in other chain" evidence="15">
    <location>
        <begin position="126"/>
        <end position="128"/>
    </location>
    <ligand>
        <name>substrate</name>
        <note>ligand shared between dimeric partners</note>
    </ligand>
</feature>
<dbReference type="InterPro" id="IPR035966">
    <property type="entry name" value="PKF_sf"/>
</dbReference>
<comment type="subunit">
    <text evidence="4 15">Homotetramer.</text>
</comment>
<comment type="cofactor">
    <cofactor evidence="1 15">
        <name>Mg(2+)</name>
        <dbReference type="ChEBI" id="CHEBI:18420"/>
    </cofactor>
</comment>
<evidence type="ECO:0000256" key="1">
    <source>
        <dbReference type="ARBA" id="ARBA00001946"/>
    </source>
</evidence>
<evidence type="ECO:0000256" key="5">
    <source>
        <dbReference type="ARBA" id="ARBA00022490"/>
    </source>
</evidence>
<comment type="function">
    <text evidence="15">Catalyzes the phosphorylation of D-fructose 6-phosphate to fructose 1,6-bisphosphate by ATP, the first committing step of glycolysis.</text>
</comment>
<keyword evidence="18" id="KW-1185">Reference proteome</keyword>
<evidence type="ECO:0000313" key="17">
    <source>
        <dbReference type="EMBL" id="KGQ22378.1"/>
    </source>
</evidence>
<evidence type="ECO:0000256" key="12">
    <source>
        <dbReference type="ARBA" id="ARBA00022842"/>
    </source>
</evidence>
<name>A0A0A2WRC3_THEFI</name>
<dbReference type="InterPro" id="IPR012828">
    <property type="entry name" value="PFKA_ATP_prok"/>
</dbReference>
<dbReference type="GO" id="GO:0070095">
    <property type="term" value="F:fructose-6-phosphate binding"/>
    <property type="evidence" value="ECO:0007669"/>
    <property type="project" value="TreeGrafter"/>
</dbReference>
<evidence type="ECO:0000256" key="2">
    <source>
        <dbReference type="ARBA" id="ARBA00004496"/>
    </source>
</evidence>
<dbReference type="GO" id="GO:0046872">
    <property type="term" value="F:metal ion binding"/>
    <property type="evidence" value="ECO:0007669"/>
    <property type="project" value="UniProtKB-KW"/>
</dbReference>
<dbReference type="GO" id="GO:0005524">
    <property type="term" value="F:ATP binding"/>
    <property type="evidence" value="ECO:0007669"/>
    <property type="project" value="UniProtKB-UniRule"/>
</dbReference>
<feature type="binding site" evidence="15">
    <location>
        <begin position="102"/>
        <end position="105"/>
    </location>
    <ligand>
        <name>ATP</name>
        <dbReference type="ChEBI" id="CHEBI:30616"/>
    </ligand>
</feature>
<keyword evidence="6 15" id="KW-0021">Allosteric enzyme</keyword>
<dbReference type="GO" id="GO:0006002">
    <property type="term" value="P:fructose 6-phosphate metabolic process"/>
    <property type="evidence" value="ECO:0007669"/>
    <property type="project" value="UniProtKB-UniRule"/>
</dbReference>
<comment type="pathway">
    <text evidence="3 15">Carbohydrate degradation; glycolysis; D-glyceraldehyde 3-phosphate and glycerone phosphate from D-glucose: step 3/4.</text>
</comment>
<dbReference type="RefSeq" id="WP_038062826.1">
    <property type="nucleotide sequence ID" value="NZ_JPSL02000040.1"/>
</dbReference>
<reference evidence="17 18" key="1">
    <citation type="journal article" date="2015" name="Genome Announc.">
        <title>Draft Genome Sequence of the Thermophile Thermus filiformis ATCC 43280, Producer of Carotenoid-(Di)glucoside-Branched Fatty Acid (Di)esters and Source of Hyperthermostable Enzymes of Biotechnological Interest.</title>
        <authorList>
            <person name="Mandelli F."/>
            <person name="Oliveira Ramires B."/>
            <person name="Couger M.B."/>
            <person name="Paixao D.A."/>
            <person name="Camilo C.M."/>
            <person name="Polikarpov I."/>
            <person name="Prade R."/>
            <person name="Riano-Pachon D.M."/>
            <person name="Squina F.M."/>
        </authorList>
    </citation>
    <scope>NUCLEOTIDE SEQUENCE [LARGE SCALE GENOMIC DNA]</scope>
    <source>
        <strain evidence="17 18">ATCC 43280</strain>
    </source>
</reference>
<dbReference type="EMBL" id="JPSL02000040">
    <property type="protein sequence ID" value="KGQ22378.1"/>
    <property type="molecule type" value="Genomic_DNA"/>
</dbReference>
<dbReference type="GO" id="GO:0003872">
    <property type="term" value="F:6-phosphofructokinase activity"/>
    <property type="evidence" value="ECO:0007669"/>
    <property type="project" value="UniProtKB-UniRule"/>
</dbReference>
<dbReference type="PANTHER" id="PTHR13697:SF4">
    <property type="entry name" value="ATP-DEPENDENT 6-PHOSPHOFRUCTOKINASE"/>
    <property type="match status" value="1"/>
</dbReference>
<comment type="caution">
    <text evidence="15">Lacks conserved residue(s) required for the propagation of feature annotation.</text>
</comment>
<dbReference type="HAMAP" id="MF_00339">
    <property type="entry name" value="Phosphofructokinase_I_B1"/>
    <property type="match status" value="1"/>
</dbReference>
<protein>
    <recommendedName>
        <fullName evidence="15">ATP-dependent 6-phosphofructokinase</fullName>
        <shortName evidence="15">ATP-PFK</shortName>
        <shortName evidence="15">Phosphofructokinase</shortName>
        <ecNumber evidence="15">2.7.1.11</ecNumber>
    </recommendedName>
    <alternativeName>
        <fullName evidence="15">Phosphohexokinase</fullName>
    </alternativeName>
</protein>
<dbReference type="FunFam" id="3.40.50.450:FF:000001">
    <property type="entry name" value="ATP-dependent 6-phosphofructokinase"/>
    <property type="match status" value="1"/>
</dbReference>
<keyword evidence="12 15" id="KW-0460">Magnesium</keyword>
<keyword evidence="8 15" id="KW-0479">Metal-binding</keyword>
<dbReference type="PROSITE" id="PS00433">
    <property type="entry name" value="PHOSPHOFRUCTOKINASE"/>
    <property type="match status" value="1"/>
</dbReference>
<dbReference type="NCBIfam" id="NF002872">
    <property type="entry name" value="PRK03202.1"/>
    <property type="match status" value="1"/>
</dbReference>
<comment type="activity regulation">
    <text evidence="15">Allosterically activated by ADP and other diphosphonucleosides, and allosterically inhibited by phosphoenolpyruvate.</text>
</comment>
<dbReference type="InterPro" id="IPR022953">
    <property type="entry name" value="ATP_PFK"/>
</dbReference>
<feature type="binding site" description="in other chain" evidence="15">
    <location>
        <position position="212"/>
    </location>
    <ligand>
        <name>ADP</name>
        <dbReference type="ChEBI" id="CHEBI:456216"/>
        <note>allosteric activator; ligand shared between dimeric partners</note>
    </ligand>
</feature>
<dbReference type="Proteomes" id="UP000030364">
    <property type="component" value="Unassembled WGS sequence"/>
</dbReference>
<dbReference type="STRING" id="276.THFILI_11335"/>
<dbReference type="UniPathway" id="UPA00109">
    <property type="reaction ID" value="UER00182"/>
</dbReference>
<evidence type="ECO:0000256" key="14">
    <source>
        <dbReference type="ARBA" id="ARBA00048070"/>
    </source>
</evidence>
<evidence type="ECO:0000256" key="10">
    <source>
        <dbReference type="ARBA" id="ARBA00022777"/>
    </source>
</evidence>
<evidence type="ECO:0000313" key="18">
    <source>
        <dbReference type="Proteomes" id="UP000030364"/>
    </source>
</evidence>
<feature type="binding site" description="in other chain" evidence="15">
    <location>
        <begin position="186"/>
        <end position="188"/>
    </location>
    <ligand>
        <name>ADP</name>
        <dbReference type="ChEBI" id="CHEBI:456216"/>
        <note>allosteric activator; ligand shared between dimeric partners</note>
    </ligand>
</feature>
<dbReference type="GO" id="GO:0042802">
    <property type="term" value="F:identical protein binding"/>
    <property type="evidence" value="ECO:0007669"/>
    <property type="project" value="TreeGrafter"/>
</dbReference>
<comment type="similarity">
    <text evidence="15">Belongs to the phosphofructokinase type A (PFKA) family. ATP-dependent PFK group I subfamily. Prokaryotic clade 'B1' sub-subfamily.</text>
</comment>
<organism evidence="17 18">
    <name type="scientific">Thermus filiformis</name>
    <dbReference type="NCBI Taxonomy" id="276"/>
    <lineage>
        <taxon>Bacteria</taxon>
        <taxon>Thermotogati</taxon>
        <taxon>Deinococcota</taxon>
        <taxon>Deinococci</taxon>
        <taxon>Thermales</taxon>
        <taxon>Thermaceae</taxon>
        <taxon>Thermus</taxon>
    </lineage>
</organism>
<keyword evidence="5 15" id="KW-0963">Cytoplasm</keyword>
<dbReference type="Pfam" id="PF00365">
    <property type="entry name" value="PFK"/>
    <property type="match status" value="1"/>
</dbReference>
<dbReference type="InterPro" id="IPR000023">
    <property type="entry name" value="Phosphofructokinase_dom"/>
</dbReference>
<dbReference type="PANTHER" id="PTHR13697">
    <property type="entry name" value="PHOSPHOFRUCTOKINASE"/>
    <property type="match status" value="1"/>
</dbReference>
<feature type="binding site" evidence="15">
    <location>
        <begin position="21"/>
        <end position="25"/>
    </location>
    <ligand>
        <name>ADP</name>
        <dbReference type="ChEBI" id="CHEBI:456216"/>
        <note>allosteric activator; ligand shared between dimeric partners</note>
    </ligand>
</feature>
<dbReference type="Gene3D" id="3.40.50.460">
    <property type="entry name" value="Phosphofructokinase domain"/>
    <property type="match status" value="1"/>
</dbReference>
<accession>A0A0A2WRC3</accession>
<comment type="catalytic activity">
    <reaction evidence="14 15">
        <text>beta-D-fructose 6-phosphate + ATP = beta-D-fructose 1,6-bisphosphate + ADP + H(+)</text>
        <dbReference type="Rhea" id="RHEA:16109"/>
        <dbReference type="ChEBI" id="CHEBI:15378"/>
        <dbReference type="ChEBI" id="CHEBI:30616"/>
        <dbReference type="ChEBI" id="CHEBI:32966"/>
        <dbReference type="ChEBI" id="CHEBI:57634"/>
        <dbReference type="ChEBI" id="CHEBI:456216"/>
        <dbReference type="EC" id="2.7.1.11"/>
    </reaction>
</comment>
<feature type="binding site" evidence="15">
    <location>
        <begin position="72"/>
        <end position="73"/>
    </location>
    <ligand>
        <name>ATP</name>
        <dbReference type="ChEBI" id="CHEBI:30616"/>
    </ligand>
</feature>
<evidence type="ECO:0000256" key="13">
    <source>
        <dbReference type="ARBA" id="ARBA00023152"/>
    </source>
</evidence>
<evidence type="ECO:0000256" key="3">
    <source>
        <dbReference type="ARBA" id="ARBA00004679"/>
    </source>
</evidence>
<feature type="binding site" evidence="15">
    <location>
        <position position="103"/>
    </location>
    <ligand>
        <name>Mg(2+)</name>
        <dbReference type="ChEBI" id="CHEBI:18420"/>
        <note>catalytic</note>
    </ligand>
</feature>
<dbReference type="PIRSF" id="PIRSF000532">
    <property type="entry name" value="ATP_PFK_prok"/>
    <property type="match status" value="1"/>
</dbReference>
<dbReference type="OrthoDB" id="9802503at2"/>
<feature type="binding site" description="in other chain" evidence="15">
    <location>
        <begin position="214"/>
        <end position="216"/>
    </location>
    <ligand>
        <name>ADP</name>
        <dbReference type="ChEBI" id="CHEBI:456216"/>
        <note>allosteric activator; ligand shared between dimeric partners</note>
    </ligand>
</feature>
<feature type="binding site" evidence="15">
    <location>
        <position position="11"/>
    </location>
    <ligand>
        <name>ATP</name>
        <dbReference type="ChEBI" id="CHEBI:30616"/>
    </ligand>
</feature>
<feature type="active site" description="Proton acceptor" evidence="15">
    <location>
        <position position="128"/>
    </location>
</feature>
<feature type="domain" description="Phosphofructokinase" evidence="16">
    <location>
        <begin position="3"/>
        <end position="278"/>
    </location>
</feature>
<dbReference type="FunFam" id="3.40.50.460:FF:000002">
    <property type="entry name" value="ATP-dependent 6-phosphofructokinase"/>
    <property type="match status" value="1"/>
</dbReference>
<keyword evidence="13 15" id="KW-0324">Glycolysis</keyword>
<feature type="binding site" evidence="15">
    <location>
        <position position="246"/>
    </location>
    <ligand>
        <name>substrate</name>
        <note>ligand shared between dimeric partners</note>
    </ligand>
</feature>
<evidence type="ECO:0000256" key="4">
    <source>
        <dbReference type="ARBA" id="ARBA00011881"/>
    </source>
</evidence>
<evidence type="ECO:0000256" key="11">
    <source>
        <dbReference type="ARBA" id="ARBA00022840"/>
    </source>
</evidence>
<dbReference type="GO" id="GO:0016208">
    <property type="term" value="F:AMP binding"/>
    <property type="evidence" value="ECO:0007669"/>
    <property type="project" value="TreeGrafter"/>
</dbReference>
<feature type="binding site" description="in other chain" evidence="15">
    <location>
        <begin position="170"/>
        <end position="172"/>
    </location>
    <ligand>
        <name>substrate</name>
        <note>ligand shared between dimeric partners</note>
    </ligand>
</feature>
<dbReference type="PRINTS" id="PR00476">
    <property type="entry name" value="PHFRCTKINASE"/>
</dbReference>
<evidence type="ECO:0000256" key="6">
    <source>
        <dbReference type="ARBA" id="ARBA00022533"/>
    </source>
</evidence>
<evidence type="ECO:0000256" key="15">
    <source>
        <dbReference type="HAMAP-Rule" id="MF_00339"/>
    </source>
</evidence>